<protein>
    <submittedName>
        <fullName evidence="1">Uncharacterized protein</fullName>
    </submittedName>
</protein>
<sequence length="192" mass="22240">MDTLSLNEKRKPFKFVSKIFPIPHLRSVICGTGNLDLILEWVFRVQRNVIAADISFLNSITTKSLLDLNKKYSVDLTSTIYQFGYSEVEGVLKGAAFRSTSMFQIEEYSYCSAIKPKVQYDLYEEIQKNGLDEAFISLMSRQKEEDDINPERIGVGGEIHRFIMNKDTHHLDIIFRFPDYGQCYNEMLDNLN</sequence>
<proteinExistence type="predicted"/>
<dbReference type="Proteomes" id="UP000615455">
    <property type="component" value="Unassembled WGS sequence"/>
</dbReference>
<dbReference type="RefSeq" id="WP_189012773.1">
    <property type="nucleotide sequence ID" value="NZ_BMHE01000014.1"/>
</dbReference>
<gene>
    <name evidence="1" type="ORF">GCM10008018_31180</name>
</gene>
<organism evidence="1 2">
    <name type="scientific">Paenibacillus marchantiophytorum</name>
    <dbReference type="NCBI Taxonomy" id="1619310"/>
    <lineage>
        <taxon>Bacteria</taxon>
        <taxon>Bacillati</taxon>
        <taxon>Bacillota</taxon>
        <taxon>Bacilli</taxon>
        <taxon>Bacillales</taxon>
        <taxon>Paenibacillaceae</taxon>
        <taxon>Paenibacillus</taxon>
    </lineage>
</organism>
<evidence type="ECO:0000313" key="2">
    <source>
        <dbReference type="Proteomes" id="UP000615455"/>
    </source>
</evidence>
<dbReference type="EMBL" id="BMHE01000014">
    <property type="protein sequence ID" value="GFZ82997.1"/>
    <property type="molecule type" value="Genomic_DNA"/>
</dbReference>
<comment type="caution">
    <text evidence="1">The sequence shown here is derived from an EMBL/GenBank/DDBJ whole genome shotgun (WGS) entry which is preliminary data.</text>
</comment>
<accession>A0ABQ1EQT9</accession>
<keyword evidence="2" id="KW-1185">Reference proteome</keyword>
<evidence type="ECO:0000313" key="1">
    <source>
        <dbReference type="EMBL" id="GFZ82997.1"/>
    </source>
</evidence>
<name>A0ABQ1EQT9_9BACL</name>
<reference evidence="2" key="1">
    <citation type="journal article" date="2019" name="Int. J. Syst. Evol. Microbiol.">
        <title>The Global Catalogue of Microorganisms (GCM) 10K type strain sequencing project: providing services to taxonomists for standard genome sequencing and annotation.</title>
        <authorList>
            <consortium name="The Broad Institute Genomics Platform"/>
            <consortium name="The Broad Institute Genome Sequencing Center for Infectious Disease"/>
            <person name="Wu L."/>
            <person name="Ma J."/>
        </authorList>
    </citation>
    <scope>NUCLEOTIDE SEQUENCE [LARGE SCALE GENOMIC DNA]</scope>
    <source>
        <strain evidence="2">CGMCC 1.15043</strain>
    </source>
</reference>